<dbReference type="EMBL" id="RBAH01000031">
    <property type="protein sequence ID" value="RKN70543.1"/>
    <property type="molecule type" value="Genomic_DNA"/>
</dbReference>
<dbReference type="PANTHER" id="PTHR47506:SF6">
    <property type="entry name" value="HTH-TYPE TRANSCRIPTIONAL REPRESSOR NEMR"/>
    <property type="match status" value="1"/>
</dbReference>
<sequence>MKKNKFQLKREATYQQLLEAGMKSFSAKGYASTTLGDIVELTGHTKGAFYVHFKSKEQLFLHVLDYQMQITNGWTVVPKEYSPEDTTLEEVITIVLTRLGQMLKGVDNWIVVLADFYQQTKGDPIIQSALKQKYREWVGGIEKLIVVLQEKGWIPPDKDPVLIARQVIAFNEGYTLFSVLFGGTDAKVLIQGLVKLMS</sequence>
<accession>A0A3B0BBC0</accession>
<keyword evidence="3" id="KW-0804">Transcription</keyword>
<dbReference type="RefSeq" id="WP_120751000.1">
    <property type="nucleotide sequence ID" value="NZ_RBAH01000031.1"/>
</dbReference>
<dbReference type="SUPFAM" id="SSF46689">
    <property type="entry name" value="Homeodomain-like"/>
    <property type="match status" value="1"/>
</dbReference>
<evidence type="ECO:0000256" key="1">
    <source>
        <dbReference type="ARBA" id="ARBA00023015"/>
    </source>
</evidence>
<dbReference type="InterPro" id="IPR009057">
    <property type="entry name" value="Homeodomain-like_sf"/>
</dbReference>
<dbReference type="InterPro" id="IPR036271">
    <property type="entry name" value="Tet_transcr_reg_TetR-rel_C_sf"/>
</dbReference>
<protein>
    <submittedName>
        <fullName evidence="6">TetR/AcrR family transcriptional regulator</fullName>
    </submittedName>
</protein>
<dbReference type="PANTHER" id="PTHR47506">
    <property type="entry name" value="TRANSCRIPTIONAL REGULATORY PROTEIN"/>
    <property type="match status" value="1"/>
</dbReference>
<evidence type="ECO:0000259" key="5">
    <source>
        <dbReference type="PROSITE" id="PS50977"/>
    </source>
</evidence>
<feature type="domain" description="HTH tetR-type" evidence="5">
    <location>
        <begin position="11"/>
        <end position="71"/>
    </location>
</feature>
<evidence type="ECO:0000256" key="4">
    <source>
        <dbReference type="PROSITE-ProRule" id="PRU00335"/>
    </source>
</evidence>
<gene>
    <name evidence="6" type="ORF">D7M11_30180</name>
</gene>
<dbReference type="PRINTS" id="PR00455">
    <property type="entry name" value="HTHTETR"/>
</dbReference>
<reference evidence="6 7" key="1">
    <citation type="journal article" date="2007" name="Int. J. Syst. Evol. Microbiol.">
        <title>Paenibacillus ginsengarvi sp. nov., isolated from soil from ginseng cultivation.</title>
        <authorList>
            <person name="Yoon M.H."/>
            <person name="Ten L.N."/>
            <person name="Im W.T."/>
        </authorList>
    </citation>
    <scope>NUCLEOTIDE SEQUENCE [LARGE SCALE GENOMIC DNA]</scope>
    <source>
        <strain evidence="6 7">KCTC 13059</strain>
    </source>
</reference>
<comment type="caution">
    <text evidence="6">The sequence shown here is derived from an EMBL/GenBank/DDBJ whole genome shotgun (WGS) entry which is preliminary data.</text>
</comment>
<evidence type="ECO:0000313" key="6">
    <source>
        <dbReference type="EMBL" id="RKN70543.1"/>
    </source>
</evidence>
<keyword evidence="1" id="KW-0805">Transcription regulation</keyword>
<evidence type="ECO:0000256" key="2">
    <source>
        <dbReference type="ARBA" id="ARBA00023125"/>
    </source>
</evidence>
<evidence type="ECO:0000256" key="3">
    <source>
        <dbReference type="ARBA" id="ARBA00023163"/>
    </source>
</evidence>
<dbReference type="Pfam" id="PF00440">
    <property type="entry name" value="TetR_N"/>
    <property type="match status" value="1"/>
</dbReference>
<dbReference type="Proteomes" id="UP000282311">
    <property type="component" value="Unassembled WGS sequence"/>
</dbReference>
<dbReference type="PROSITE" id="PS50977">
    <property type="entry name" value="HTH_TETR_2"/>
    <property type="match status" value="1"/>
</dbReference>
<keyword evidence="7" id="KW-1185">Reference proteome</keyword>
<organism evidence="6 7">
    <name type="scientific">Paenibacillus ginsengarvi</name>
    <dbReference type="NCBI Taxonomy" id="400777"/>
    <lineage>
        <taxon>Bacteria</taxon>
        <taxon>Bacillati</taxon>
        <taxon>Bacillota</taxon>
        <taxon>Bacilli</taxon>
        <taxon>Bacillales</taxon>
        <taxon>Paenibacillaceae</taxon>
        <taxon>Paenibacillus</taxon>
    </lineage>
</organism>
<dbReference type="InterPro" id="IPR001647">
    <property type="entry name" value="HTH_TetR"/>
</dbReference>
<dbReference type="OrthoDB" id="9785164at2"/>
<evidence type="ECO:0000313" key="7">
    <source>
        <dbReference type="Proteomes" id="UP000282311"/>
    </source>
</evidence>
<proteinExistence type="predicted"/>
<dbReference type="Gene3D" id="1.10.357.10">
    <property type="entry name" value="Tetracycline Repressor, domain 2"/>
    <property type="match status" value="1"/>
</dbReference>
<name>A0A3B0BBC0_9BACL</name>
<dbReference type="SUPFAM" id="SSF48498">
    <property type="entry name" value="Tetracyclin repressor-like, C-terminal domain"/>
    <property type="match status" value="1"/>
</dbReference>
<dbReference type="GO" id="GO:0003677">
    <property type="term" value="F:DNA binding"/>
    <property type="evidence" value="ECO:0007669"/>
    <property type="project" value="UniProtKB-UniRule"/>
</dbReference>
<feature type="DNA-binding region" description="H-T-H motif" evidence="4">
    <location>
        <begin position="34"/>
        <end position="53"/>
    </location>
</feature>
<dbReference type="AlphaFoldDB" id="A0A3B0BBC0"/>
<keyword evidence="2 4" id="KW-0238">DNA-binding</keyword>